<dbReference type="PIRSF" id="PIRSF037112">
    <property type="entry name" value="Antirestriction_ArdC"/>
    <property type="match status" value="1"/>
</dbReference>
<dbReference type="InterPro" id="IPR017113">
    <property type="entry name" value="Antirestriction_ArdC"/>
</dbReference>
<dbReference type="EMBL" id="MASW01000003">
    <property type="protein sequence ID" value="PXY25465.1"/>
    <property type="molecule type" value="Genomic_DNA"/>
</dbReference>
<proteinExistence type="predicted"/>
<name>A0A2V4B8I2_9PSEU</name>
<reference evidence="3 4" key="1">
    <citation type="submission" date="2016-07" db="EMBL/GenBank/DDBJ databases">
        <title>Draft genome sequence of Prauserella muralis DSM 45305, isolated from a mould-covered wall in an indoor environment.</title>
        <authorList>
            <person name="Ruckert C."/>
            <person name="Albersmeier A."/>
            <person name="Jiang C.-L."/>
            <person name="Jiang Y."/>
            <person name="Kalinowski J."/>
            <person name="Schneider O."/>
            <person name="Winkler A."/>
            <person name="Zotchev S.B."/>
        </authorList>
    </citation>
    <scope>NUCLEOTIDE SEQUENCE [LARGE SCALE GENOMIC DNA]</scope>
    <source>
        <strain evidence="3 4">DSM 45305</strain>
    </source>
</reference>
<dbReference type="Pfam" id="PF08401">
    <property type="entry name" value="ArdcN"/>
    <property type="match status" value="1"/>
</dbReference>
<sequence length="271" mass="30312">MLEAGTAPWRQPWHAATSWPRSIHGHRYRGINVFLTVAGDHISPYWLTRKEIRRRGGRRREGEPGTTLIFFKKIEREDPETGEKILIPIARYYHVWNLEQVEGIDAPVPVVAPRVHTADERHAAAEAIVAGYKDRPEIVEAGRKACYQPALDRIKIPPRATFTCLDGYYATLFHELGHSTAHPSRLDRPIGYDFGSHPYGREELIAEMTAAFLAAESGIETTADNSAAYLSSWITTIREDVRAVVVAATAAHRATDHILGRANDHADHQAA</sequence>
<evidence type="ECO:0000259" key="2">
    <source>
        <dbReference type="Pfam" id="PF18818"/>
    </source>
</evidence>
<evidence type="ECO:0008006" key="5">
    <source>
        <dbReference type="Google" id="ProtNLM"/>
    </source>
</evidence>
<feature type="domain" description="N-terminal" evidence="1">
    <location>
        <begin position="2"/>
        <end position="96"/>
    </location>
</feature>
<evidence type="ECO:0000259" key="1">
    <source>
        <dbReference type="Pfam" id="PF08401"/>
    </source>
</evidence>
<evidence type="ECO:0000313" key="3">
    <source>
        <dbReference type="EMBL" id="PXY25465.1"/>
    </source>
</evidence>
<gene>
    <name evidence="3" type="ORF">BAY60_18835</name>
</gene>
<comment type="caution">
    <text evidence="3">The sequence shown here is derived from an EMBL/GenBank/DDBJ whole genome shotgun (WGS) entry which is preliminary data.</text>
</comment>
<dbReference type="Proteomes" id="UP000249915">
    <property type="component" value="Unassembled WGS sequence"/>
</dbReference>
<dbReference type="InterPro" id="IPR041459">
    <property type="entry name" value="MPTase-PolyVal"/>
</dbReference>
<accession>A0A2V4B8I2</accession>
<feature type="domain" description="Polyvalent protein metallopeptidase" evidence="2">
    <location>
        <begin position="125"/>
        <end position="249"/>
    </location>
</feature>
<dbReference type="Pfam" id="PF18818">
    <property type="entry name" value="MPTase-PolyVal"/>
    <property type="match status" value="1"/>
</dbReference>
<dbReference type="InterPro" id="IPR013610">
    <property type="entry name" value="ArdC_N"/>
</dbReference>
<organism evidence="3 4">
    <name type="scientific">Prauserella muralis</name>
    <dbReference type="NCBI Taxonomy" id="588067"/>
    <lineage>
        <taxon>Bacteria</taxon>
        <taxon>Bacillati</taxon>
        <taxon>Actinomycetota</taxon>
        <taxon>Actinomycetes</taxon>
        <taxon>Pseudonocardiales</taxon>
        <taxon>Pseudonocardiaceae</taxon>
        <taxon>Prauserella</taxon>
    </lineage>
</organism>
<dbReference type="GO" id="GO:0003697">
    <property type="term" value="F:single-stranded DNA binding"/>
    <property type="evidence" value="ECO:0007669"/>
    <property type="project" value="InterPro"/>
</dbReference>
<protein>
    <recommendedName>
        <fullName evidence="5">Antirestriction protein ArdC</fullName>
    </recommendedName>
</protein>
<evidence type="ECO:0000313" key="4">
    <source>
        <dbReference type="Proteomes" id="UP000249915"/>
    </source>
</evidence>
<keyword evidence="4" id="KW-1185">Reference proteome</keyword>
<dbReference type="AlphaFoldDB" id="A0A2V4B8I2"/>